<organism evidence="2 3">
    <name type="scientific">Toxoplasma gondii GAB2-2007-GAL-DOM2</name>
    <dbReference type="NCBI Taxonomy" id="1130820"/>
    <lineage>
        <taxon>Eukaryota</taxon>
        <taxon>Sar</taxon>
        <taxon>Alveolata</taxon>
        <taxon>Apicomplexa</taxon>
        <taxon>Conoidasida</taxon>
        <taxon>Coccidia</taxon>
        <taxon>Eucoccidiorida</taxon>
        <taxon>Eimeriorina</taxon>
        <taxon>Sarcocystidae</taxon>
        <taxon>Toxoplasma</taxon>
    </lineage>
</organism>
<evidence type="ECO:0000256" key="1">
    <source>
        <dbReference type="SAM" id="MobiDB-lite"/>
    </source>
</evidence>
<reference evidence="2 3" key="1">
    <citation type="submission" date="2014-02" db="EMBL/GenBank/DDBJ databases">
        <authorList>
            <person name="Sibley D."/>
            <person name="Venepally P."/>
            <person name="Karamycheva S."/>
            <person name="Hadjithomas M."/>
            <person name="Khan A."/>
            <person name="Brunk B."/>
            <person name="Roos D."/>
            <person name="Caler E."/>
            <person name="Lorenzi H."/>
        </authorList>
    </citation>
    <scope>NUCLEOTIDE SEQUENCE [LARGE SCALE GENOMIC DNA]</scope>
    <source>
        <strain evidence="2 3">GAB2-2007-GAL-DOM2</strain>
    </source>
</reference>
<sequence>MVQWRRPSVTWREIVALCCCGGRSRAVEHALGLKLISKEEQERVLHSYNPTEEDEEALSQEERQAADAVVFPFRNRPSLRYVGDVYRLDDLLERTPSSEKGGGRACSACRASLICPLEPEGGFVLRLRPIRESLSKRGKGEKEKLPHGSSCQVLSVVHESPERSERITSSSTPERENFEARGSTHAHTVRGRRERYDGASEGTWRTRERRGQPEEIRKTVSFSDFRSCDRFTRRSSPRTQRGEGMRPFGAEAGGAGFSGEDKGFIPRVSRLSWSTPRFTERSSSAGLFRAEATDRLPIEGSPSVQDLNPIRITEMVKRERKSVEHEERLKRGCDNVSAGDSSASEEDEFLFFPSHQASMTDRSASGAERLWSRQSAATGSADEATLAAATEAAKAVATSSLVRRERRAASLACAAPRARSVLFTARSFLDSPRRISAGHALRRASTGSGGDVRAPGSTSQHGGEWEPIRDEATGTDGFPEAEECRQSVEAQGQKAFSCDRQKARGHGYKRRDWVSSTGGLGEGDGEDVHPASEPTRHRIISRREVESSRRTDCVREFECRESDCFTETRVSDFVDSSGGYLPSPFPPASPRRIRYSRRRDNSEGEGGHRDLPSPESGQIRSDDSGMVTARGAVTARSRSSNEEFYTPRTFRSFVCSSSTSPSPRGTDAACSRFQTSSLAEAVAEVNFLRKLRAATERIRHASHAGAGTRADETRESQGM</sequence>
<feature type="region of interest" description="Disordered" evidence="1">
    <location>
        <begin position="697"/>
        <end position="719"/>
    </location>
</feature>
<gene>
    <name evidence="2" type="ORF">TGDOM2_254150</name>
</gene>
<feature type="compositionally biased region" description="Basic and acidic residues" evidence="1">
    <location>
        <begin position="526"/>
        <end position="535"/>
    </location>
</feature>
<feature type="compositionally biased region" description="Basic and acidic residues" evidence="1">
    <location>
        <begin position="135"/>
        <end position="146"/>
    </location>
</feature>
<protein>
    <submittedName>
        <fullName evidence="2">Uncharacterized protein</fullName>
    </submittedName>
</protein>
<feature type="compositionally biased region" description="Basic and acidic residues" evidence="1">
    <location>
        <begin position="598"/>
        <end position="612"/>
    </location>
</feature>
<name>A0A086JTQ9_TOXGO</name>
<feature type="region of interest" description="Disordered" evidence="1">
    <location>
        <begin position="509"/>
        <end position="535"/>
    </location>
</feature>
<feature type="compositionally biased region" description="Basic and acidic residues" evidence="1">
    <location>
        <begin position="194"/>
        <end position="214"/>
    </location>
</feature>
<feature type="region of interest" description="Disordered" evidence="1">
    <location>
        <begin position="573"/>
        <end position="642"/>
    </location>
</feature>
<evidence type="ECO:0000313" key="2">
    <source>
        <dbReference type="EMBL" id="KFG35527.1"/>
    </source>
</evidence>
<dbReference type="Proteomes" id="UP000028837">
    <property type="component" value="Unassembled WGS sequence"/>
</dbReference>
<feature type="compositionally biased region" description="Basic and acidic residues" evidence="1">
    <location>
        <begin position="463"/>
        <end position="472"/>
    </location>
</feature>
<feature type="region of interest" description="Disordered" evidence="1">
    <location>
        <begin position="230"/>
        <end position="261"/>
    </location>
</feature>
<dbReference type="OrthoDB" id="331749at2759"/>
<comment type="caution">
    <text evidence="2">The sequence shown here is derived from an EMBL/GenBank/DDBJ whole genome shotgun (WGS) entry which is preliminary data.</text>
</comment>
<dbReference type="VEuPathDB" id="ToxoDB:TGDOM2_254150"/>
<accession>A0A086JTQ9</accession>
<feature type="region of interest" description="Disordered" evidence="1">
    <location>
        <begin position="135"/>
        <end position="214"/>
    </location>
</feature>
<dbReference type="EMBL" id="AHZU02001161">
    <property type="protein sequence ID" value="KFG35527.1"/>
    <property type="molecule type" value="Genomic_DNA"/>
</dbReference>
<evidence type="ECO:0000313" key="3">
    <source>
        <dbReference type="Proteomes" id="UP000028837"/>
    </source>
</evidence>
<feature type="compositionally biased region" description="Basic and acidic residues" evidence="1">
    <location>
        <begin position="709"/>
        <end position="719"/>
    </location>
</feature>
<dbReference type="AlphaFoldDB" id="A0A086JTQ9"/>
<proteinExistence type="predicted"/>
<feature type="region of interest" description="Disordered" evidence="1">
    <location>
        <begin position="442"/>
        <end position="478"/>
    </location>
</feature>